<dbReference type="CDD" id="cd06267">
    <property type="entry name" value="PBP1_LacI_sugar_binding-like"/>
    <property type="match status" value="1"/>
</dbReference>
<dbReference type="InterPro" id="IPR028082">
    <property type="entry name" value="Peripla_BP_I"/>
</dbReference>
<accession>A0A846WIG3</accession>
<dbReference type="GO" id="GO:0003700">
    <property type="term" value="F:DNA-binding transcription factor activity"/>
    <property type="evidence" value="ECO:0007669"/>
    <property type="project" value="TreeGrafter"/>
</dbReference>
<protein>
    <submittedName>
        <fullName evidence="5">LacI family transcriptional regulator</fullName>
    </submittedName>
</protein>
<dbReference type="EMBL" id="JAAXPC010000002">
    <property type="protein sequence ID" value="NKY00683.1"/>
    <property type="molecule type" value="Genomic_DNA"/>
</dbReference>
<dbReference type="Proteomes" id="UP000563898">
    <property type="component" value="Unassembled WGS sequence"/>
</dbReference>
<dbReference type="AlphaFoldDB" id="A0A846WIG3"/>
<keyword evidence="2" id="KW-0238">DNA-binding</keyword>
<dbReference type="PROSITE" id="PS50932">
    <property type="entry name" value="HTH_LACI_2"/>
    <property type="match status" value="1"/>
</dbReference>
<sequence>MASGRPTMADVAAAAGVSTALVSIVFREVPGASEATRERVKRVADELGYVPDRHAQKLRQIRSGLLGVTFELQQPFHGDLVEQLYPAMTDRGYDLVLSGIAPTRDEKTAIEALVRERCEALILLGSRLGPADLGELAHRVPVQVVARAPGVDTVGAVRMDDDLGIILGVDHLAVLGHRRIAYIDGGDAPGSGDRVSGFLRRTTELGIDGRVVHGGSAETDGVSAMTALLDQGDTATAVMAFNDRVAIGVLDVLVRRGKSVPEDISVMGYDDSRLSRLAHIDLSTIAQDTDRLAHEVVAQAVGQLGGHAVSDIVLPPTLIARRTTGRAPES</sequence>
<dbReference type="InterPro" id="IPR046335">
    <property type="entry name" value="LacI/GalR-like_sensor"/>
</dbReference>
<evidence type="ECO:0000256" key="1">
    <source>
        <dbReference type="ARBA" id="ARBA00023015"/>
    </source>
</evidence>
<dbReference type="Gene3D" id="1.10.260.40">
    <property type="entry name" value="lambda repressor-like DNA-binding domains"/>
    <property type="match status" value="1"/>
</dbReference>
<keyword evidence="1" id="KW-0805">Transcription regulation</keyword>
<dbReference type="Pfam" id="PF00356">
    <property type="entry name" value="LacI"/>
    <property type="match status" value="1"/>
</dbReference>
<evidence type="ECO:0000313" key="5">
    <source>
        <dbReference type="EMBL" id="NKY00683.1"/>
    </source>
</evidence>
<organism evidence="5 6">
    <name type="scientific">Gordonia polyisoprenivorans</name>
    <dbReference type="NCBI Taxonomy" id="84595"/>
    <lineage>
        <taxon>Bacteria</taxon>
        <taxon>Bacillati</taxon>
        <taxon>Actinomycetota</taxon>
        <taxon>Actinomycetes</taxon>
        <taxon>Mycobacteriales</taxon>
        <taxon>Gordoniaceae</taxon>
        <taxon>Gordonia</taxon>
    </lineage>
</organism>
<feature type="domain" description="HTH lacI-type" evidence="4">
    <location>
        <begin position="6"/>
        <end position="60"/>
    </location>
</feature>
<dbReference type="SMART" id="SM00354">
    <property type="entry name" value="HTH_LACI"/>
    <property type="match status" value="1"/>
</dbReference>
<dbReference type="CDD" id="cd01392">
    <property type="entry name" value="HTH_LacI"/>
    <property type="match status" value="1"/>
</dbReference>
<gene>
    <name evidence="5" type="ORF">HGA05_03765</name>
</gene>
<comment type="caution">
    <text evidence="5">The sequence shown here is derived from an EMBL/GenBank/DDBJ whole genome shotgun (WGS) entry which is preliminary data.</text>
</comment>
<evidence type="ECO:0000256" key="2">
    <source>
        <dbReference type="ARBA" id="ARBA00023125"/>
    </source>
</evidence>
<dbReference type="SUPFAM" id="SSF53822">
    <property type="entry name" value="Periplasmic binding protein-like I"/>
    <property type="match status" value="1"/>
</dbReference>
<dbReference type="InterPro" id="IPR010982">
    <property type="entry name" value="Lambda_DNA-bd_dom_sf"/>
</dbReference>
<dbReference type="PANTHER" id="PTHR30146:SF155">
    <property type="entry name" value="ALANINE RACEMASE"/>
    <property type="match status" value="1"/>
</dbReference>
<dbReference type="PANTHER" id="PTHR30146">
    <property type="entry name" value="LACI-RELATED TRANSCRIPTIONAL REPRESSOR"/>
    <property type="match status" value="1"/>
</dbReference>
<dbReference type="GO" id="GO:0000976">
    <property type="term" value="F:transcription cis-regulatory region binding"/>
    <property type="evidence" value="ECO:0007669"/>
    <property type="project" value="TreeGrafter"/>
</dbReference>
<dbReference type="InterPro" id="IPR000843">
    <property type="entry name" value="HTH_LacI"/>
</dbReference>
<dbReference type="Pfam" id="PF13377">
    <property type="entry name" value="Peripla_BP_3"/>
    <property type="match status" value="1"/>
</dbReference>
<evidence type="ECO:0000256" key="3">
    <source>
        <dbReference type="ARBA" id="ARBA00023163"/>
    </source>
</evidence>
<dbReference type="SUPFAM" id="SSF47413">
    <property type="entry name" value="lambda repressor-like DNA-binding domains"/>
    <property type="match status" value="1"/>
</dbReference>
<dbReference type="Gene3D" id="3.40.50.2300">
    <property type="match status" value="2"/>
</dbReference>
<keyword evidence="3" id="KW-0804">Transcription</keyword>
<proteinExistence type="predicted"/>
<evidence type="ECO:0000313" key="6">
    <source>
        <dbReference type="Proteomes" id="UP000563898"/>
    </source>
</evidence>
<name>A0A846WIG3_9ACTN</name>
<dbReference type="RefSeq" id="WP_006369460.1">
    <property type="nucleotide sequence ID" value="NZ_CP073075.1"/>
</dbReference>
<evidence type="ECO:0000259" key="4">
    <source>
        <dbReference type="PROSITE" id="PS50932"/>
    </source>
</evidence>
<reference evidence="5 6" key="1">
    <citation type="submission" date="2020-04" db="EMBL/GenBank/DDBJ databases">
        <title>MicrobeNet Type strains.</title>
        <authorList>
            <person name="Nicholson A.C."/>
        </authorList>
    </citation>
    <scope>NUCLEOTIDE SEQUENCE [LARGE SCALE GENOMIC DNA]</scope>
    <source>
        <strain evidence="5 6">ATCC BAA-14</strain>
    </source>
</reference>